<protein>
    <submittedName>
        <fullName evidence="1">Uncharacterized protein</fullName>
    </submittedName>
</protein>
<proteinExistence type="predicted"/>
<reference evidence="1 2" key="1">
    <citation type="submission" date="2016-05" db="EMBL/GenBank/DDBJ databases">
        <title>Genome sequencing reveals origins of a unique bacterial endosymbiosis in the earliest lineages of terrestrial Fungi.</title>
        <authorList>
            <consortium name="DOE Joint Genome Institute"/>
            <person name="Uehling J."/>
            <person name="Gryganskyi A."/>
            <person name="Hameed K."/>
            <person name="Tschaplinski T."/>
            <person name="Misztal P."/>
            <person name="Wu S."/>
            <person name="Desiro A."/>
            <person name="Vande Pol N."/>
            <person name="Du Z.-Y."/>
            <person name="Zienkiewicz A."/>
            <person name="Zienkiewicz K."/>
            <person name="Morin E."/>
            <person name="Tisserant E."/>
            <person name="Splivallo R."/>
            <person name="Hainaut M."/>
            <person name="Henrissat B."/>
            <person name="Ohm R."/>
            <person name="Kuo A."/>
            <person name="Yan J."/>
            <person name="Lipzen A."/>
            <person name="Nolan M."/>
            <person name="Labutti K."/>
            <person name="Barry K."/>
            <person name="Goldstein A."/>
            <person name="Labbe J."/>
            <person name="Schadt C."/>
            <person name="Tuskan G."/>
            <person name="Grigoriev I."/>
            <person name="Martin F."/>
            <person name="Vilgalys R."/>
            <person name="Bonito G."/>
        </authorList>
    </citation>
    <scope>NUCLEOTIDE SEQUENCE [LARGE SCALE GENOMIC DNA]</scope>
    <source>
        <strain evidence="1 2">AG-77</strain>
    </source>
</reference>
<dbReference type="AlphaFoldDB" id="A0A197KD15"/>
<feature type="non-terminal residue" evidence="1">
    <location>
        <position position="1"/>
    </location>
</feature>
<evidence type="ECO:0000313" key="1">
    <source>
        <dbReference type="EMBL" id="OAQ34284.1"/>
    </source>
</evidence>
<organism evidence="1 2">
    <name type="scientific">Linnemannia elongata AG-77</name>
    <dbReference type="NCBI Taxonomy" id="1314771"/>
    <lineage>
        <taxon>Eukaryota</taxon>
        <taxon>Fungi</taxon>
        <taxon>Fungi incertae sedis</taxon>
        <taxon>Mucoromycota</taxon>
        <taxon>Mortierellomycotina</taxon>
        <taxon>Mortierellomycetes</taxon>
        <taxon>Mortierellales</taxon>
        <taxon>Mortierellaceae</taxon>
        <taxon>Linnemannia</taxon>
    </lineage>
</organism>
<keyword evidence="2" id="KW-1185">Reference proteome</keyword>
<gene>
    <name evidence="1" type="ORF">K457DRAFT_88736</name>
</gene>
<dbReference type="EMBL" id="KV442018">
    <property type="protein sequence ID" value="OAQ34284.1"/>
    <property type="molecule type" value="Genomic_DNA"/>
</dbReference>
<dbReference type="Proteomes" id="UP000078512">
    <property type="component" value="Unassembled WGS sequence"/>
</dbReference>
<name>A0A197KD15_9FUNG</name>
<accession>A0A197KD15</accession>
<evidence type="ECO:0000313" key="2">
    <source>
        <dbReference type="Proteomes" id="UP000078512"/>
    </source>
</evidence>
<sequence length="52" mass="6264">KTPAIHLYLRTTESAHTQDHTDKHNNIFTHTHITHNTKLPTEHNIWRHHQRP</sequence>